<dbReference type="InterPro" id="IPR000713">
    <property type="entry name" value="Mur_ligase_N"/>
</dbReference>
<dbReference type="Gene3D" id="3.90.190.20">
    <property type="entry name" value="Mur ligase, C-terminal domain"/>
    <property type="match status" value="1"/>
</dbReference>
<dbReference type="EC" id="6.3.2.10" evidence="10 11"/>
<dbReference type="InterPro" id="IPR013221">
    <property type="entry name" value="Mur_ligase_cen"/>
</dbReference>
<comment type="caution">
    <text evidence="15">The sequence shown here is derived from an EMBL/GenBank/DDBJ whole genome shotgun (WGS) entry which is preliminary data.</text>
</comment>
<dbReference type="NCBIfam" id="TIGR01143">
    <property type="entry name" value="murF"/>
    <property type="match status" value="1"/>
</dbReference>
<dbReference type="GO" id="GO:0047480">
    <property type="term" value="F:UDP-N-acetylmuramoyl-tripeptide-D-alanyl-D-alanine ligase activity"/>
    <property type="evidence" value="ECO:0007669"/>
    <property type="project" value="UniProtKB-UniRule"/>
</dbReference>
<evidence type="ECO:0000256" key="2">
    <source>
        <dbReference type="ARBA" id="ARBA00022598"/>
    </source>
</evidence>
<dbReference type="Pfam" id="PF02875">
    <property type="entry name" value="Mur_ligase_C"/>
    <property type="match status" value="1"/>
</dbReference>
<dbReference type="PANTHER" id="PTHR43024:SF1">
    <property type="entry name" value="UDP-N-ACETYLMURAMOYL-TRIPEPTIDE--D-ALANYL-D-ALANINE LIGASE"/>
    <property type="match status" value="1"/>
</dbReference>
<organism evidence="15 16">
    <name type="scientific">candidate division TA06 bacterium</name>
    <dbReference type="NCBI Taxonomy" id="2250710"/>
    <lineage>
        <taxon>Bacteria</taxon>
        <taxon>Bacteria division TA06</taxon>
    </lineage>
</organism>
<feature type="domain" description="Mur ligase central" evidence="14">
    <location>
        <begin position="107"/>
        <end position="285"/>
    </location>
</feature>
<evidence type="ECO:0000256" key="10">
    <source>
        <dbReference type="HAMAP-Rule" id="MF_02019"/>
    </source>
</evidence>
<dbReference type="AlphaFoldDB" id="A0A660SC29"/>
<dbReference type="GO" id="GO:0051301">
    <property type="term" value="P:cell division"/>
    <property type="evidence" value="ECO:0007669"/>
    <property type="project" value="UniProtKB-KW"/>
</dbReference>
<comment type="similarity">
    <text evidence="10">Belongs to the MurCDEF family. MurF subfamily.</text>
</comment>
<dbReference type="InterPro" id="IPR035911">
    <property type="entry name" value="MurE/MurF_N"/>
</dbReference>
<keyword evidence="9 10" id="KW-0961">Cell wall biogenesis/degradation</keyword>
<evidence type="ECO:0000256" key="3">
    <source>
        <dbReference type="ARBA" id="ARBA00022618"/>
    </source>
</evidence>
<feature type="domain" description="Mur ligase C-terminal" evidence="13">
    <location>
        <begin position="308"/>
        <end position="427"/>
    </location>
</feature>
<dbReference type="SUPFAM" id="SSF53623">
    <property type="entry name" value="MurD-like peptide ligases, catalytic domain"/>
    <property type="match status" value="1"/>
</dbReference>
<keyword evidence="6 10" id="KW-0133">Cell shape</keyword>
<reference evidence="15 16" key="1">
    <citation type="submission" date="2018-06" db="EMBL/GenBank/DDBJ databases">
        <title>Extensive metabolic versatility and redundancy in microbially diverse, dynamic hydrothermal sediments.</title>
        <authorList>
            <person name="Dombrowski N."/>
            <person name="Teske A."/>
            <person name="Baker B.J."/>
        </authorList>
    </citation>
    <scope>NUCLEOTIDE SEQUENCE [LARGE SCALE GENOMIC DNA]</scope>
    <source>
        <strain evidence="15">B35_G9</strain>
    </source>
</reference>
<comment type="function">
    <text evidence="10 11">Involved in cell wall formation. Catalyzes the final step in the synthesis of UDP-N-acetylmuramoyl-pentapeptide, the precursor of murein.</text>
</comment>
<evidence type="ECO:0000256" key="8">
    <source>
        <dbReference type="ARBA" id="ARBA00023306"/>
    </source>
</evidence>
<evidence type="ECO:0000256" key="7">
    <source>
        <dbReference type="ARBA" id="ARBA00022984"/>
    </source>
</evidence>
<dbReference type="GO" id="GO:0009252">
    <property type="term" value="P:peptidoglycan biosynthetic process"/>
    <property type="evidence" value="ECO:0007669"/>
    <property type="project" value="UniProtKB-UniRule"/>
</dbReference>
<dbReference type="InterPro" id="IPR004101">
    <property type="entry name" value="Mur_ligase_C"/>
</dbReference>
<dbReference type="EMBL" id="QNBC01000012">
    <property type="protein sequence ID" value="RKX67726.1"/>
    <property type="molecule type" value="Genomic_DNA"/>
</dbReference>
<evidence type="ECO:0000259" key="14">
    <source>
        <dbReference type="Pfam" id="PF08245"/>
    </source>
</evidence>
<dbReference type="SUPFAM" id="SSF63418">
    <property type="entry name" value="MurE/MurF N-terminal domain"/>
    <property type="match status" value="1"/>
</dbReference>
<dbReference type="SUPFAM" id="SSF53244">
    <property type="entry name" value="MurD-like peptide ligases, peptide-binding domain"/>
    <property type="match status" value="1"/>
</dbReference>
<dbReference type="GO" id="GO:0071555">
    <property type="term" value="P:cell wall organization"/>
    <property type="evidence" value="ECO:0007669"/>
    <property type="project" value="UniProtKB-KW"/>
</dbReference>
<proteinExistence type="inferred from homology"/>
<dbReference type="InterPro" id="IPR051046">
    <property type="entry name" value="MurCDEF_CellWall_CoF430Synth"/>
</dbReference>
<comment type="catalytic activity">
    <reaction evidence="10 11">
        <text>D-alanyl-D-alanine + UDP-N-acetyl-alpha-D-muramoyl-L-alanyl-gamma-D-glutamyl-meso-2,6-diaminopimelate + ATP = UDP-N-acetyl-alpha-D-muramoyl-L-alanyl-gamma-D-glutamyl-meso-2,6-diaminopimeloyl-D-alanyl-D-alanine + ADP + phosphate + H(+)</text>
        <dbReference type="Rhea" id="RHEA:28374"/>
        <dbReference type="ChEBI" id="CHEBI:15378"/>
        <dbReference type="ChEBI" id="CHEBI:30616"/>
        <dbReference type="ChEBI" id="CHEBI:43474"/>
        <dbReference type="ChEBI" id="CHEBI:57822"/>
        <dbReference type="ChEBI" id="CHEBI:61386"/>
        <dbReference type="ChEBI" id="CHEBI:83905"/>
        <dbReference type="ChEBI" id="CHEBI:456216"/>
        <dbReference type="EC" id="6.3.2.10"/>
    </reaction>
</comment>
<keyword evidence="4 10" id="KW-0547">Nucleotide-binding</keyword>
<dbReference type="InterPro" id="IPR036615">
    <property type="entry name" value="Mur_ligase_C_dom_sf"/>
</dbReference>
<evidence type="ECO:0000256" key="6">
    <source>
        <dbReference type="ARBA" id="ARBA00022960"/>
    </source>
</evidence>
<protein>
    <recommendedName>
        <fullName evidence="10 11">UDP-N-acetylmuramoyl-tripeptide--D-alanyl-D-alanine ligase</fullName>
        <ecNumber evidence="10 11">6.3.2.10</ecNumber>
    </recommendedName>
    <alternativeName>
        <fullName evidence="10">D-alanyl-D-alanine-adding enzyme</fullName>
    </alternativeName>
</protein>
<keyword evidence="7 10" id="KW-0573">Peptidoglycan synthesis</keyword>
<dbReference type="GO" id="GO:0008766">
    <property type="term" value="F:UDP-N-acetylmuramoylalanyl-D-glutamyl-2,6-diaminopimelate-D-alanyl-D-alanine ligase activity"/>
    <property type="evidence" value="ECO:0007669"/>
    <property type="project" value="RHEA"/>
</dbReference>
<keyword evidence="3 10" id="KW-0132">Cell division</keyword>
<dbReference type="Gene3D" id="3.40.1390.10">
    <property type="entry name" value="MurE/MurF, N-terminal domain"/>
    <property type="match status" value="1"/>
</dbReference>
<evidence type="ECO:0000256" key="9">
    <source>
        <dbReference type="ARBA" id="ARBA00023316"/>
    </source>
</evidence>
<evidence type="ECO:0000256" key="4">
    <source>
        <dbReference type="ARBA" id="ARBA00022741"/>
    </source>
</evidence>
<dbReference type="UniPathway" id="UPA00219"/>
<dbReference type="Proteomes" id="UP000282321">
    <property type="component" value="Unassembled WGS sequence"/>
</dbReference>
<dbReference type="HAMAP" id="MF_02019">
    <property type="entry name" value="MurF"/>
    <property type="match status" value="1"/>
</dbReference>
<accession>A0A660SC29</accession>
<evidence type="ECO:0000259" key="12">
    <source>
        <dbReference type="Pfam" id="PF01225"/>
    </source>
</evidence>
<keyword evidence="8 10" id="KW-0131">Cell cycle</keyword>
<evidence type="ECO:0000256" key="5">
    <source>
        <dbReference type="ARBA" id="ARBA00022840"/>
    </source>
</evidence>
<dbReference type="Pfam" id="PF01225">
    <property type="entry name" value="Mur_ligase"/>
    <property type="match status" value="1"/>
</dbReference>
<dbReference type="Pfam" id="PF08245">
    <property type="entry name" value="Mur_ligase_M"/>
    <property type="match status" value="1"/>
</dbReference>
<dbReference type="Gene3D" id="3.40.1190.10">
    <property type="entry name" value="Mur-like, catalytic domain"/>
    <property type="match status" value="1"/>
</dbReference>
<comment type="subcellular location">
    <subcellularLocation>
        <location evidence="10 11">Cytoplasm</location>
    </subcellularLocation>
</comment>
<dbReference type="GO" id="GO:0008360">
    <property type="term" value="P:regulation of cell shape"/>
    <property type="evidence" value="ECO:0007669"/>
    <property type="project" value="UniProtKB-KW"/>
</dbReference>
<evidence type="ECO:0000313" key="15">
    <source>
        <dbReference type="EMBL" id="RKX67726.1"/>
    </source>
</evidence>
<feature type="binding site" evidence="10">
    <location>
        <begin position="108"/>
        <end position="114"/>
    </location>
    <ligand>
        <name>ATP</name>
        <dbReference type="ChEBI" id="CHEBI:30616"/>
    </ligand>
</feature>
<keyword evidence="2 10" id="KW-0436">Ligase</keyword>
<comment type="pathway">
    <text evidence="10 11">Cell wall biogenesis; peptidoglycan biosynthesis.</text>
</comment>
<evidence type="ECO:0000256" key="11">
    <source>
        <dbReference type="RuleBase" id="RU004136"/>
    </source>
</evidence>
<evidence type="ECO:0000256" key="1">
    <source>
        <dbReference type="ARBA" id="ARBA00022490"/>
    </source>
</evidence>
<dbReference type="PANTHER" id="PTHR43024">
    <property type="entry name" value="UDP-N-ACETYLMURAMOYL-TRIPEPTIDE--D-ALANYL-D-ALANINE LIGASE"/>
    <property type="match status" value="1"/>
</dbReference>
<feature type="domain" description="Mur ligase N-terminal catalytic" evidence="12">
    <location>
        <begin position="26"/>
        <end position="79"/>
    </location>
</feature>
<keyword evidence="5 10" id="KW-0067">ATP-binding</keyword>
<keyword evidence="1 10" id="KW-0963">Cytoplasm</keyword>
<evidence type="ECO:0000313" key="16">
    <source>
        <dbReference type="Proteomes" id="UP000282321"/>
    </source>
</evidence>
<sequence length="446" mass="50489">MKPIKSEDFLNAIDYISLEGKIKGLIRGIEINSLNIEKDYLFFALETGKISGTHYAEDAIKRGAIAVVTERELNISPFVRVKDSLNALTEFAKYYRHLFTPNVIGLTGSVGKTTVKEMLHLILGSKYDTVKNRGNLNNHIGVPYSVFGIEDNTEFAIFEMGMNHIGEIKHLANIVKPEIGIITSVSPCHIGYFNGIEEILKAKLELYNALPKGGIFFLNSYDELLRNIRRRSDIEHITIGEKGNYKLSNFKENKDAIAFDINDVHFSIPIIGRFNAVNAALAVAVGDRFGISLKESSSILENYKTTEGRMRILNVGDGIFVIDDTYNANPTAFNNMIDYVKNNYQGEKYAVIGDMLELGEFAEFYHRELGKYLDKADFKMVLYKGDYFDEVKKNIENGTAKKLNEQNLMQLAQNAKKGDVILFKGSRGMQMEKWLEKFLKEFDNDL</sequence>
<evidence type="ECO:0000259" key="13">
    <source>
        <dbReference type="Pfam" id="PF02875"/>
    </source>
</evidence>
<dbReference type="InterPro" id="IPR005863">
    <property type="entry name" value="UDP-N-AcMur_synth"/>
</dbReference>
<gene>
    <name evidence="10" type="primary">murF</name>
    <name evidence="15" type="ORF">DRP44_01650</name>
</gene>
<dbReference type="GO" id="GO:0005737">
    <property type="term" value="C:cytoplasm"/>
    <property type="evidence" value="ECO:0007669"/>
    <property type="project" value="UniProtKB-SubCell"/>
</dbReference>
<name>A0A660SC29_UNCT6</name>
<dbReference type="GO" id="GO:0005524">
    <property type="term" value="F:ATP binding"/>
    <property type="evidence" value="ECO:0007669"/>
    <property type="project" value="UniProtKB-UniRule"/>
</dbReference>
<dbReference type="InterPro" id="IPR036565">
    <property type="entry name" value="Mur-like_cat_sf"/>
</dbReference>